<reference evidence="2 3" key="1">
    <citation type="submission" date="2016-10" db="EMBL/GenBank/DDBJ databases">
        <authorList>
            <person name="de Groot N.N."/>
        </authorList>
    </citation>
    <scope>NUCLEOTIDE SEQUENCE [LARGE SCALE GENOMIC DNA]</scope>
    <source>
        <strain evidence="2 3">ASO4-2</strain>
    </source>
</reference>
<dbReference type="PANTHER" id="PTHR38659">
    <property type="entry name" value="METAL-DEPENDENT PHOSPHOHYDROLASE"/>
    <property type="match status" value="1"/>
</dbReference>
<keyword evidence="3" id="KW-1185">Reference proteome</keyword>
<dbReference type="SMART" id="SM00471">
    <property type="entry name" value="HDc"/>
    <property type="match status" value="1"/>
</dbReference>
<dbReference type="AlphaFoldDB" id="A0A1G6DC83"/>
<dbReference type="PROSITE" id="PS51831">
    <property type="entry name" value="HD"/>
    <property type="match status" value="1"/>
</dbReference>
<evidence type="ECO:0000313" key="3">
    <source>
        <dbReference type="Proteomes" id="UP000198771"/>
    </source>
</evidence>
<dbReference type="InterPro" id="IPR006675">
    <property type="entry name" value="HDIG_dom"/>
</dbReference>
<feature type="domain" description="HD" evidence="1">
    <location>
        <begin position="24"/>
        <end position="137"/>
    </location>
</feature>
<dbReference type="Proteomes" id="UP000198771">
    <property type="component" value="Unassembled WGS sequence"/>
</dbReference>
<dbReference type="PANTHER" id="PTHR38659:SF2">
    <property type="entry name" value="HDIG DOMAIN PROTEIN"/>
    <property type="match status" value="1"/>
</dbReference>
<proteinExistence type="predicted"/>
<name>A0A1G6DC83_9BACT</name>
<dbReference type="OrthoDB" id="9790123at2"/>
<dbReference type="InterPro" id="IPR003607">
    <property type="entry name" value="HD/PDEase_dom"/>
</dbReference>
<evidence type="ECO:0000259" key="1">
    <source>
        <dbReference type="PROSITE" id="PS51831"/>
    </source>
</evidence>
<organism evidence="2 3">
    <name type="scientific">Desulfonatronum thiosulfatophilum</name>
    <dbReference type="NCBI Taxonomy" id="617002"/>
    <lineage>
        <taxon>Bacteria</taxon>
        <taxon>Pseudomonadati</taxon>
        <taxon>Thermodesulfobacteriota</taxon>
        <taxon>Desulfovibrionia</taxon>
        <taxon>Desulfovibrionales</taxon>
        <taxon>Desulfonatronaceae</taxon>
        <taxon>Desulfonatronum</taxon>
    </lineage>
</organism>
<accession>A0A1G6DC83</accession>
<dbReference type="CDD" id="cd00077">
    <property type="entry name" value="HDc"/>
    <property type="match status" value="1"/>
</dbReference>
<dbReference type="InterPro" id="IPR006674">
    <property type="entry name" value="HD_domain"/>
</dbReference>
<evidence type="ECO:0000313" key="2">
    <source>
        <dbReference type="EMBL" id="SDB42475.1"/>
    </source>
</evidence>
<protein>
    <recommendedName>
        <fullName evidence="1">HD domain-containing protein</fullName>
    </recommendedName>
</protein>
<dbReference type="SUPFAM" id="SSF109604">
    <property type="entry name" value="HD-domain/PDEase-like"/>
    <property type="match status" value="1"/>
</dbReference>
<dbReference type="STRING" id="617002.SAMN05660653_02028"/>
<sequence>MNRITMLQEEDINLLKKSGMSEEDITHSVQVAEKALEIAERIRKTSGTGLDMELVGRGALFHDLGKAKTHAMEHGMIGARMGRDLGLPEAVTAIMEKHIRGGLTADEAVELGLPVKDYTLGRLEERIIIYADRLVDIIHDGIVAISSELEAEERFEEILRNFPKYGKNEPTMARYLGYHQEIQSLMAG</sequence>
<dbReference type="Pfam" id="PF01966">
    <property type="entry name" value="HD"/>
    <property type="match status" value="1"/>
</dbReference>
<dbReference type="NCBIfam" id="TIGR00277">
    <property type="entry name" value="HDIG"/>
    <property type="match status" value="1"/>
</dbReference>
<dbReference type="RefSeq" id="WP_092120963.1">
    <property type="nucleotide sequence ID" value="NZ_FMXO01000011.1"/>
</dbReference>
<dbReference type="Gene3D" id="1.10.3210.10">
    <property type="entry name" value="Hypothetical protein af1432"/>
    <property type="match status" value="1"/>
</dbReference>
<dbReference type="EMBL" id="FMXO01000011">
    <property type="protein sequence ID" value="SDB42475.1"/>
    <property type="molecule type" value="Genomic_DNA"/>
</dbReference>
<gene>
    <name evidence="2" type="ORF">SAMN05660653_02028</name>
</gene>